<organism evidence="2 3">
    <name type="scientific">Micromonospora fulviviridis</name>
    <dbReference type="NCBI Taxonomy" id="47860"/>
    <lineage>
        <taxon>Bacteria</taxon>
        <taxon>Bacillati</taxon>
        <taxon>Actinomycetota</taxon>
        <taxon>Actinomycetes</taxon>
        <taxon>Micromonosporales</taxon>
        <taxon>Micromonosporaceae</taxon>
        <taxon>Micromonospora</taxon>
    </lineage>
</organism>
<feature type="transmembrane region" description="Helical" evidence="1">
    <location>
        <begin position="12"/>
        <end position="29"/>
    </location>
</feature>
<gene>
    <name evidence="2" type="ORF">ABZ071_32430</name>
</gene>
<reference evidence="2 3" key="1">
    <citation type="submission" date="2024-06" db="EMBL/GenBank/DDBJ databases">
        <title>The Natural Products Discovery Center: Release of the First 8490 Sequenced Strains for Exploring Actinobacteria Biosynthetic Diversity.</title>
        <authorList>
            <person name="Kalkreuter E."/>
            <person name="Kautsar S.A."/>
            <person name="Yang D."/>
            <person name="Bader C.D."/>
            <person name="Teijaro C.N."/>
            <person name="Fluegel L."/>
            <person name="Davis C.M."/>
            <person name="Simpson J.R."/>
            <person name="Lauterbach L."/>
            <person name="Steele A.D."/>
            <person name="Gui C."/>
            <person name="Meng S."/>
            <person name="Li G."/>
            <person name="Viehrig K."/>
            <person name="Ye F."/>
            <person name="Su P."/>
            <person name="Kiefer A.F."/>
            <person name="Nichols A."/>
            <person name="Cepeda A.J."/>
            <person name="Yan W."/>
            <person name="Fan B."/>
            <person name="Jiang Y."/>
            <person name="Adhikari A."/>
            <person name="Zheng C.-J."/>
            <person name="Schuster L."/>
            <person name="Cowan T.M."/>
            <person name="Smanski M.J."/>
            <person name="Chevrette M.G."/>
            <person name="De Carvalho L.P.S."/>
            <person name="Shen B."/>
        </authorList>
    </citation>
    <scope>NUCLEOTIDE SEQUENCE [LARGE SCALE GENOMIC DNA]</scope>
    <source>
        <strain evidence="2 3">NPDC006286</strain>
    </source>
</reference>
<feature type="transmembrane region" description="Helical" evidence="1">
    <location>
        <begin position="311"/>
        <end position="329"/>
    </location>
</feature>
<name>A0ABV2VX00_9ACTN</name>
<feature type="transmembrane region" description="Helical" evidence="1">
    <location>
        <begin position="111"/>
        <end position="139"/>
    </location>
</feature>
<dbReference type="Proteomes" id="UP001550348">
    <property type="component" value="Unassembled WGS sequence"/>
</dbReference>
<evidence type="ECO:0000313" key="3">
    <source>
        <dbReference type="Proteomes" id="UP001550348"/>
    </source>
</evidence>
<dbReference type="EMBL" id="JBEXRX010000194">
    <property type="protein sequence ID" value="MEU0156507.1"/>
    <property type="molecule type" value="Genomic_DNA"/>
</dbReference>
<feature type="transmembrane region" description="Helical" evidence="1">
    <location>
        <begin position="66"/>
        <end position="90"/>
    </location>
</feature>
<accession>A0ABV2VX00</accession>
<comment type="caution">
    <text evidence="2">The sequence shown here is derived from an EMBL/GenBank/DDBJ whole genome shotgun (WGS) entry which is preliminary data.</text>
</comment>
<keyword evidence="3" id="KW-1185">Reference proteome</keyword>
<sequence>MIWMSWRQFRTQALVGVVALAPLAAYLLFTGLDIRQAYDRYQSRCAVADRCLDAMSQFQDDYRTRLLFLALLLAIIPAVLGVFWGAPLIARELESGTQRLVWNQSVTRRRWLAVKLLFVGLASMAVAALASLLLTWAASPYDKVSGERFAALAFGARNLTPIAYAALAFVLGTVIGLLLRKTVPAMALTILAFTLFQFLMPNMVRPHLMAPVTVTMAMTADAPRELRGVGTDATVKGLSIPNAWVTGTSKLLTAGGQPVDARTIDTCLTKPPQSAGGGAGDTAGCLGDLNLHVKVDYQPNSRYWSFQWIESAFYLALAGLLAGFGLWRIQRHVS</sequence>
<dbReference type="RefSeq" id="WP_355668015.1">
    <property type="nucleotide sequence ID" value="NZ_JBEXRX010000194.1"/>
</dbReference>
<evidence type="ECO:0000313" key="2">
    <source>
        <dbReference type="EMBL" id="MEU0156507.1"/>
    </source>
</evidence>
<keyword evidence="1" id="KW-1133">Transmembrane helix</keyword>
<evidence type="ECO:0000256" key="1">
    <source>
        <dbReference type="SAM" id="Phobius"/>
    </source>
</evidence>
<keyword evidence="1" id="KW-0812">Transmembrane</keyword>
<feature type="transmembrane region" description="Helical" evidence="1">
    <location>
        <begin position="186"/>
        <end position="204"/>
    </location>
</feature>
<dbReference type="Pfam" id="PF12679">
    <property type="entry name" value="ABC2_membrane_2"/>
    <property type="match status" value="1"/>
</dbReference>
<feature type="transmembrane region" description="Helical" evidence="1">
    <location>
        <begin position="159"/>
        <end position="179"/>
    </location>
</feature>
<keyword evidence="1" id="KW-0472">Membrane</keyword>
<proteinExistence type="predicted"/>
<protein>
    <submittedName>
        <fullName evidence="2">ABC transporter permease subunit</fullName>
    </submittedName>
</protein>